<keyword evidence="3" id="KW-1185">Reference proteome</keyword>
<organism evidence="2 3">
    <name type="scientific">Mycena sanguinolenta</name>
    <dbReference type="NCBI Taxonomy" id="230812"/>
    <lineage>
        <taxon>Eukaryota</taxon>
        <taxon>Fungi</taxon>
        <taxon>Dikarya</taxon>
        <taxon>Basidiomycota</taxon>
        <taxon>Agaricomycotina</taxon>
        <taxon>Agaricomycetes</taxon>
        <taxon>Agaricomycetidae</taxon>
        <taxon>Agaricales</taxon>
        <taxon>Marasmiineae</taxon>
        <taxon>Mycenaceae</taxon>
        <taxon>Mycena</taxon>
    </lineage>
</organism>
<dbReference type="GO" id="GO:0008999">
    <property type="term" value="F:protein-N-terminal-alanine acetyltransferase activity"/>
    <property type="evidence" value="ECO:0007669"/>
    <property type="project" value="TreeGrafter"/>
</dbReference>
<protein>
    <submittedName>
        <fullName evidence="2">Ribosomal-protein-alanine acetyltransferase</fullName>
    </submittedName>
</protein>
<dbReference type="EMBL" id="JACAZH010000013">
    <property type="protein sequence ID" value="KAF7351345.1"/>
    <property type="molecule type" value="Genomic_DNA"/>
</dbReference>
<dbReference type="OrthoDB" id="64477at2759"/>
<proteinExistence type="predicted"/>
<dbReference type="SUPFAM" id="SSF55729">
    <property type="entry name" value="Acyl-CoA N-acyltransferases (Nat)"/>
    <property type="match status" value="1"/>
</dbReference>
<dbReference type="Pfam" id="PF13302">
    <property type="entry name" value="Acetyltransf_3"/>
    <property type="match status" value="1"/>
</dbReference>
<keyword evidence="2" id="KW-0808">Transferase</keyword>
<dbReference type="InterPro" id="IPR016181">
    <property type="entry name" value="Acyl_CoA_acyltransferase"/>
</dbReference>
<dbReference type="PANTHER" id="PTHR43441:SF11">
    <property type="entry name" value="RIBOSOMAL-PROTEIN-SERINE ACETYLTRANSFERASE"/>
    <property type="match status" value="1"/>
</dbReference>
<dbReference type="AlphaFoldDB" id="A0A8H6XZS1"/>
<name>A0A8H6XZS1_9AGAR</name>
<evidence type="ECO:0000313" key="3">
    <source>
        <dbReference type="Proteomes" id="UP000623467"/>
    </source>
</evidence>
<gene>
    <name evidence="2" type="ORF">MSAN_01566000</name>
</gene>
<feature type="domain" description="N-acetyltransferase" evidence="1">
    <location>
        <begin position="14"/>
        <end position="154"/>
    </location>
</feature>
<dbReference type="Proteomes" id="UP000623467">
    <property type="component" value="Unassembled WGS sequence"/>
</dbReference>
<dbReference type="InterPro" id="IPR000182">
    <property type="entry name" value="GNAT_dom"/>
</dbReference>
<sequence>MLSVPDMLPSRSGRLVLLRPREEDDAAIAALNSHPETIRYLPWCTVLTVEEARELRIARDADPTRFFFNVHLSQDGLAPVNSDPTNTLVCVVGIVYIDYRHNCCEIAVTTSPHHYRAGFATEALYTLLTCVFEELKFHRAGFVTKADNARMCDWLDMVGATVEGMKREGWIDGKGGYADAVMYGILEQEWVETVKPKLEARINRAK</sequence>
<reference evidence="2" key="1">
    <citation type="submission" date="2020-05" db="EMBL/GenBank/DDBJ databases">
        <title>Mycena genomes resolve the evolution of fungal bioluminescence.</title>
        <authorList>
            <person name="Tsai I.J."/>
        </authorList>
    </citation>
    <scope>NUCLEOTIDE SEQUENCE</scope>
    <source>
        <strain evidence="2">160909Yilan</strain>
    </source>
</reference>
<dbReference type="GO" id="GO:0005737">
    <property type="term" value="C:cytoplasm"/>
    <property type="evidence" value="ECO:0007669"/>
    <property type="project" value="TreeGrafter"/>
</dbReference>
<dbReference type="InterPro" id="IPR051908">
    <property type="entry name" value="Ribosomal_N-acetyltransferase"/>
</dbReference>
<comment type="caution">
    <text evidence="2">The sequence shown here is derived from an EMBL/GenBank/DDBJ whole genome shotgun (WGS) entry which is preliminary data.</text>
</comment>
<dbReference type="PANTHER" id="PTHR43441">
    <property type="entry name" value="RIBOSOMAL-PROTEIN-SERINE ACETYLTRANSFERASE"/>
    <property type="match status" value="1"/>
</dbReference>
<dbReference type="Gene3D" id="3.40.630.30">
    <property type="match status" value="1"/>
</dbReference>
<accession>A0A8H6XZS1</accession>
<evidence type="ECO:0000259" key="1">
    <source>
        <dbReference type="Pfam" id="PF13302"/>
    </source>
</evidence>
<dbReference type="GO" id="GO:1990189">
    <property type="term" value="F:protein N-terminal-serine acetyltransferase activity"/>
    <property type="evidence" value="ECO:0007669"/>
    <property type="project" value="TreeGrafter"/>
</dbReference>
<evidence type="ECO:0000313" key="2">
    <source>
        <dbReference type="EMBL" id="KAF7351345.1"/>
    </source>
</evidence>